<reference evidence="1" key="1">
    <citation type="submission" date="2006-10" db="EMBL/GenBank/DDBJ databases">
        <authorList>
            <person name="Amadeo P."/>
            <person name="Zhao Q."/>
            <person name="Wortman J."/>
            <person name="Fraser-Liggett C."/>
            <person name="Carlton J."/>
        </authorList>
    </citation>
    <scope>NUCLEOTIDE SEQUENCE</scope>
    <source>
        <strain evidence="1">G3</strain>
    </source>
</reference>
<dbReference type="RefSeq" id="XP_001315773.1">
    <property type="nucleotide sequence ID" value="XM_001315738.1"/>
</dbReference>
<name>A2EUU1_TRIV3</name>
<accession>A2EUU1</accession>
<dbReference type="AlphaFoldDB" id="A2EUU1"/>
<keyword evidence="2" id="KW-1185">Reference proteome</keyword>
<dbReference type="EMBL" id="DS113501">
    <property type="protein sequence ID" value="EAY03550.1"/>
    <property type="molecule type" value="Genomic_DNA"/>
</dbReference>
<evidence type="ECO:0000313" key="2">
    <source>
        <dbReference type="Proteomes" id="UP000001542"/>
    </source>
</evidence>
<dbReference type="Proteomes" id="UP000001542">
    <property type="component" value="Unassembled WGS sequence"/>
</dbReference>
<dbReference type="VEuPathDB" id="TrichDB:TVAG_042020"/>
<gene>
    <name evidence="1" type="ORF">TVAG_042020</name>
</gene>
<proteinExistence type="predicted"/>
<dbReference type="InParanoid" id="A2EUU1"/>
<reference evidence="1" key="2">
    <citation type="journal article" date="2007" name="Science">
        <title>Draft genome sequence of the sexually transmitted pathogen Trichomonas vaginalis.</title>
        <authorList>
            <person name="Carlton J.M."/>
            <person name="Hirt R.P."/>
            <person name="Silva J.C."/>
            <person name="Delcher A.L."/>
            <person name="Schatz M."/>
            <person name="Zhao Q."/>
            <person name="Wortman J.R."/>
            <person name="Bidwell S.L."/>
            <person name="Alsmark U.C.M."/>
            <person name="Besteiro S."/>
            <person name="Sicheritz-Ponten T."/>
            <person name="Noel C.J."/>
            <person name="Dacks J.B."/>
            <person name="Foster P.G."/>
            <person name="Simillion C."/>
            <person name="Van de Peer Y."/>
            <person name="Miranda-Saavedra D."/>
            <person name="Barton G.J."/>
            <person name="Westrop G.D."/>
            <person name="Mueller S."/>
            <person name="Dessi D."/>
            <person name="Fiori P.L."/>
            <person name="Ren Q."/>
            <person name="Paulsen I."/>
            <person name="Zhang H."/>
            <person name="Bastida-Corcuera F.D."/>
            <person name="Simoes-Barbosa A."/>
            <person name="Brown M.T."/>
            <person name="Hayes R.D."/>
            <person name="Mukherjee M."/>
            <person name="Okumura C.Y."/>
            <person name="Schneider R."/>
            <person name="Smith A.J."/>
            <person name="Vanacova S."/>
            <person name="Villalvazo M."/>
            <person name="Haas B.J."/>
            <person name="Pertea M."/>
            <person name="Feldblyum T.V."/>
            <person name="Utterback T.R."/>
            <person name="Shu C.L."/>
            <person name="Osoegawa K."/>
            <person name="de Jong P.J."/>
            <person name="Hrdy I."/>
            <person name="Horvathova L."/>
            <person name="Zubacova Z."/>
            <person name="Dolezal P."/>
            <person name="Malik S.B."/>
            <person name="Logsdon J.M. Jr."/>
            <person name="Henze K."/>
            <person name="Gupta A."/>
            <person name="Wang C.C."/>
            <person name="Dunne R.L."/>
            <person name="Upcroft J.A."/>
            <person name="Upcroft P."/>
            <person name="White O."/>
            <person name="Salzberg S.L."/>
            <person name="Tang P."/>
            <person name="Chiu C.-H."/>
            <person name="Lee Y.-S."/>
            <person name="Embley T.M."/>
            <person name="Coombs G.H."/>
            <person name="Mottram J.C."/>
            <person name="Tachezy J."/>
            <person name="Fraser-Liggett C.M."/>
            <person name="Johnson P.J."/>
        </authorList>
    </citation>
    <scope>NUCLEOTIDE SEQUENCE [LARGE SCALE GENOMIC DNA]</scope>
    <source>
        <strain evidence="1">G3</strain>
    </source>
</reference>
<dbReference type="KEGG" id="tva:4761405"/>
<dbReference type="VEuPathDB" id="TrichDB:TVAGG3_0192120"/>
<organism evidence="1 2">
    <name type="scientific">Trichomonas vaginalis (strain ATCC PRA-98 / G3)</name>
    <dbReference type="NCBI Taxonomy" id="412133"/>
    <lineage>
        <taxon>Eukaryota</taxon>
        <taxon>Metamonada</taxon>
        <taxon>Parabasalia</taxon>
        <taxon>Trichomonadida</taxon>
        <taxon>Trichomonadidae</taxon>
        <taxon>Trichomonas</taxon>
    </lineage>
</organism>
<evidence type="ECO:0000313" key="1">
    <source>
        <dbReference type="EMBL" id="EAY03550.1"/>
    </source>
</evidence>
<sequence>MIMTFFISQCTVFLKQQNDDLETTGKLIENIPNDDSWHFLALSFKQSNDNLELVYSVDANTLELIIVKKSSFWNKKVTVDIRYNKTESKGEYSLKIANFHLMPPFNKELLENIYDFGVTKTDDFPLKPILEVTEFEDLNQKKTNSFLDIFVRNLGCQSLMPLLLYNKMIYKDKKGEYPVIFDTAIQVISGVLHHSIESENMFVENDGIPILYNLLSKVWINTITVKNYNSLFNLFCDLQTENLKNLFFETILVNFDFLSKISKDTQLQIYRQWEINFIAISFDYFSKFCNMKLIFASILQYFSEKQKIRKILLNICESFYFKDLKQFDTLCSTILHGEDKFGLISDLLNLVSNFVSLKYDENIIYLPSFRYILLYSLKFEQVQSKVFSILFLLNEEFIEKFTLNIISQKIEISQENKSMILDKFEPKLLPLFIFLFENNFTIFKNLFSVFLKKFEFKNCEKWFLYLIANTNI</sequence>
<protein>
    <submittedName>
        <fullName evidence="1">Uncharacterized protein</fullName>
    </submittedName>
</protein>